<protein>
    <submittedName>
        <fullName evidence="1">Metal-responsive CopG/Arc/MetJ family transcriptional regulator</fullName>
    </submittedName>
</protein>
<gene>
    <name evidence="1" type="ORF">GGQ66_003805</name>
</gene>
<evidence type="ECO:0000313" key="2">
    <source>
        <dbReference type="Proteomes" id="UP000584824"/>
    </source>
</evidence>
<dbReference type="AlphaFoldDB" id="A0A7W6P314"/>
<dbReference type="SUPFAM" id="SSF47598">
    <property type="entry name" value="Ribbon-helix-helix"/>
    <property type="match status" value="1"/>
</dbReference>
<evidence type="ECO:0000313" key="1">
    <source>
        <dbReference type="EMBL" id="MBB4105218.1"/>
    </source>
</evidence>
<comment type="caution">
    <text evidence="1">The sequence shown here is derived from an EMBL/GenBank/DDBJ whole genome shotgun (WGS) entry which is preliminary data.</text>
</comment>
<dbReference type="EMBL" id="JACIDU010000018">
    <property type="protein sequence ID" value="MBB4105218.1"/>
    <property type="molecule type" value="Genomic_DNA"/>
</dbReference>
<dbReference type="GO" id="GO:0006355">
    <property type="term" value="P:regulation of DNA-templated transcription"/>
    <property type="evidence" value="ECO:0007669"/>
    <property type="project" value="InterPro"/>
</dbReference>
<dbReference type="RefSeq" id="WP_183794503.1">
    <property type="nucleotide sequence ID" value="NZ_JACIDU010000018.1"/>
</dbReference>
<name>A0A7W6P314_9HYPH</name>
<dbReference type="Proteomes" id="UP000584824">
    <property type="component" value="Unassembled WGS sequence"/>
</dbReference>
<reference evidence="1 2" key="1">
    <citation type="submission" date="2020-08" db="EMBL/GenBank/DDBJ databases">
        <title>Genomic Encyclopedia of Type Strains, Phase IV (KMG-IV): sequencing the most valuable type-strain genomes for metagenomic binning, comparative biology and taxonomic classification.</title>
        <authorList>
            <person name="Goeker M."/>
        </authorList>
    </citation>
    <scope>NUCLEOTIDE SEQUENCE [LARGE SCALE GENOMIC DNA]</scope>
    <source>
        <strain evidence="1 2">DSM 26385</strain>
    </source>
</reference>
<accession>A0A7W6P314</accession>
<organism evidence="1 2">
    <name type="scientific">Allorhizobium borbori</name>
    <dbReference type="NCBI Taxonomy" id="485907"/>
    <lineage>
        <taxon>Bacteria</taxon>
        <taxon>Pseudomonadati</taxon>
        <taxon>Pseudomonadota</taxon>
        <taxon>Alphaproteobacteria</taxon>
        <taxon>Hyphomicrobiales</taxon>
        <taxon>Rhizobiaceae</taxon>
        <taxon>Rhizobium/Agrobacterium group</taxon>
        <taxon>Allorhizobium</taxon>
    </lineage>
</organism>
<sequence length="80" mass="8748">MKNEPVHRNPSRQTTSVLNVSLPSDLAALVRGEIIRGAHPNENELIAAAIRFYLQHHPAPLPAQPVKSGGIFAFGRMFGH</sequence>
<proteinExistence type="predicted"/>
<keyword evidence="2" id="KW-1185">Reference proteome</keyword>
<dbReference type="InterPro" id="IPR010985">
    <property type="entry name" value="Ribbon_hlx_hlx"/>
</dbReference>